<reference evidence="2" key="2">
    <citation type="journal article" date="2016" name="Genome Announc.">
        <title>Draft Genome Sequences of Two Novel Amoeba-Resistant Intranuclear Bacteria, 'Candidatus Berkiella cookevillensis' and 'Candidatus Berkiella aquae'.</title>
        <authorList>
            <person name="Mehari Y.T."/>
            <person name="Arivett B.A."/>
            <person name="Farone A.L."/>
            <person name="Gunderson J.H."/>
            <person name="Farone M.B."/>
        </authorList>
    </citation>
    <scope>NUCLEOTIDE SEQUENCE</scope>
    <source>
        <strain evidence="2">HT99</strain>
    </source>
</reference>
<proteinExistence type="predicted"/>
<reference evidence="1" key="1">
    <citation type="submission" date="2015-09" db="EMBL/GenBank/DDBJ databases">
        <title>Draft Genome Sequences of Two Novel Amoeba-resistant Intranuclear Bacteria, Candidatus Berkiella cookevillensis and Candidatus Berkiella aquae.</title>
        <authorList>
            <person name="Mehari Y.T."/>
            <person name="Arivett B.A."/>
            <person name="Farone A.L."/>
            <person name="Gunderson J.H."/>
            <person name="Farone M.B."/>
        </authorList>
    </citation>
    <scope>NUCLEOTIDE SEQUENCE [LARGE SCALE GENOMIC DNA]</scope>
    <source>
        <strain evidence="1">HT99</strain>
    </source>
</reference>
<protein>
    <submittedName>
        <fullName evidence="1">Uncharacterized protein</fullName>
    </submittedName>
</protein>
<accession>A0A0Q9YKM2</accession>
<evidence type="ECO:0000313" key="2">
    <source>
        <dbReference type="EMBL" id="MCS5711095.1"/>
    </source>
</evidence>
<reference evidence="2" key="3">
    <citation type="submission" date="2021-06" db="EMBL/GenBank/DDBJ databases">
        <title>Genomic Description and Analysis of Intracellular Bacteria, Candidatus Berkiella cookevillensis and Candidatus Berkiella aquae.</title>
        <authorList>
            <person name="Kidane D.T."/>
            <person name="Mehari Y.T."/>
            <person name="Rice F.C."/>
            <person name="Arivett B.A."/>
            <person name="Farone A.L."/>
            <person name="Berk S.G."/>
            <person name="Farone M.B."/>
        </authorList>
    </citation>
    <scope>NUCLEOTIDE SEQUENCE</scope>
    <source>
        <strain evidence="2">HT99</strain>
    </source>
</reference>
<dbReference type="EMBL" id="LKAJ02000001">
    <property type="protein sequence ID" value="MCS5711095.1"/>
    <property type="molecule type" value="Genomic_DNA"/>
</dbReference>
<dbReference type="OrthoDB" id="9909049at2"/>
<sequence>MHKSKIILSSILFFAVIAGCKWQDDFRTRRQPELLEQPRRPTLNIDSVDYEGNPLEEEAIEESETCLPAIDGRSEIPEVPEYPAGV</sequence>
<dbReference type="Proteomes" id="UP000051497">
    <property type="component" value="Unassembled WGS sequence"/>
</dbReference>
<dbReference type="EMBL" id="LKAJ01000006">
    <property type="protein sequence ID" value="KRG21238.1"/>
    <property type="molecule type" value="Genomic_DNA"/>
</dbReference>
<gene>
    <name evidence="2" type="ORF">HT99x_006600</name>
    <name evidence="1" type="ORF">HT99x_01794</name>
</gene>
<dbReference type="RefSeq" id="WP_075066411.1">
    <property type="nucleotide sequence ID" value="NZ_LKAJ02000001.1"/>
</dbReference>
<organism evidence="1">
    <name type="scientific">Candidatus Berkiella aquae</name>
    <dbReference type="NCBI Taxonomy" id="295108"/>
    <lineage>
        <taxon>Bacteria</taxon>
        <taxon>Pseudomonadati</taxon>
        <taxon>Pseudomonadota</taxon>
        <taxon>Gammaproteobacteria</taxon>
        <taxon>Candidatus Berkiellales</taxon>
        <taxon>Candidatus Berkiellaceae</taxon>
        <taxon>Candidatus Berkiella</taxon>
    </lineage>
</organism>
<comment type="caution">
    <text evidence="1">The sequence shown here is derived from an EMBL/GenBank/DDBJ whole genome shotgun (WGS) entry which is preliminary data.</text>
</comment>
<name>A0A0Q9YKM2_9GAMM</name>
<evidence type="ECO:0000313" key="1">
    <source>
        <dbReference type="EMBL" id="KRG21238.1"/>
    </source>
</evidence>
<evidence type="ECO:0000313" key="3">
    <source>
        <dbReference type="Proteomes" id="UP000051497"/>
    </source>
</evidence>
<dbReference type="AlphaFoldDB" id="A0A0Q9YKM2"/>
<keyword evidence="3" id="KW-1185">Reference proteome</keyword>
<dbReference type="PROSITE" id="PS51257">
    <property type="entry name" value="PROKAR_LIPOPROTEIN"/>
    <property type="match status" value="1"/>
</dbReference>